<evidence type="ECO:0008006" key="3">
    <source>
        <dbReference type="Google" id="ProtNLM"/>
    </source>
</evidence>
<comment type="caution">
    <text evidence="1">The sequence shown here is derived from an EMBL/GenBank/DDBJ whole genome shotgun (WGS) entry which is preliminary data.</text>
</comment>
<gene>
    <name evidence="1" type="ORF">CCMP2556_LOCUS48302</name>
</gene>
<sequence length="104" mass="11598">MLRWSFAAAASLVEASTEQPDTICYQVVAGASHAKLCEQGFARGLQVLHGPELACSFSLRGLELWWRSSVGWNQSRILLEDQKHNPGRRSMMQAMSTLDSHSHQ</sequence>
<reference evidence="1 2" key="1">
    <citation type="submission" date="2024-02" db="EMBL/GenBank/DDBJ databases">
        <authorList>
            <person name="Chen Y."/>
            <person name="Shah S."/>
            <person name="Dougan E. K."/>
            <person name="Thang M."/>
            <person name="Chan C."/>
        </authorList>
    </citation>
    <scope>NUCLEOTIDE SEQUENCE [LARGE SCALE GENOMIC DNA]</scope>
</reference>
<name>A0ABP0RPX9_9DINO</name>
<dbReference type="Proteomes" id="UP001642484">
    <property type="component" value="Unassembled WGS sequence"/>
</dbReference>
<organism evidence="1 2">
    <name type="scientific">Durusdinium trenchii</name>
    <dbReference type="NCBI Taxonomy" id="1381693"/>
    <lineage>
        <taxon>Eukaryota</taxon>
        <taxon>Sar</taxon>
        <taxon>Alveolata</taxon>
        <taxon>Dinophyceae</taxon>
        <taxon>Suessiales</taxon>
        <taxon>Symbiodiniaceae</taxon>
        <taxon>Durusdinium</taxon>
    </lineage>
</organism>
<keyword evidence="2" id="KW-1185">Reference proteome</keyword>
<proteinExistence type="predicted"/>
<accession>A0ABP0RPX9</accession>
<evidence type="ECO:0000313" key="1">
    <source>
        <dbReference type="EMBL" id="CAK9102689.1"/>
    </source>
</evidence>
<protein>
    <recommendedName>
        <fullName evidence="3">Secreted protein</fullName>
    </recommendedName>
</protein>
<evidence type="ECO:0000313" key="2">
    <source>
        <dbReference type="Proteomes" id="UP001642484"/>
    </source>
</evidence>
<dbReference type="EMBL" id="CAXAMN010026395">
    <property type="protein sequence ID" value="CAK9102689.1"/>
    <property type="molecule type" value="Genomic_DNA"/>
</dbReference>